<dbReference type="InterPro" id="IPR048993">
    <property type="entry name" value="SSRP1-like_PH1"/>
</dbReference>
<dbReference type="Gene3D" id="2.30.29.150">
    <property type="match status" value="1"/>
</dbReference>
<dbReference type="Pfam" id="PF08512">
    <property type="entry name" value="Rttp106-like_middle"/>
    <property type="match status" value="1"/>
</dbReference>
<proteinExistence type="inferred from homology"/>
<name>A0A1Y2F6A5_PROLT</name>
<dbReference type="InterPro" id="IPR038167">
    <property type="entry name" value="SSRP1_sf"/>
</dbReference>
<dbReference type="FunFam" id="2.30.29.150:FF:000001">
    <property type="entry name" value="Fact complex subunit ssrp1"/>
    <property type="match status" value="1"/>
</dbReference>
<dbReference type="AlphaFoldDB" id="A0A1Y2F6A5"/>
<dbReference type="GeneID" id="63786321"/>
<keyword evidence="6 9" id="KW-0804">Transcription</keyword>
<dbReference type="Pfam" id="PF21103">
    <property type="entry name" value="PH1_SSRP1-like"/>
    <property type="match status" value="1"/>
</dbReference>
<dbReference type="Pfam" id="PF03531">
    <property type="entry name" value="SSrecog"/>
    <property type="match status" value="1"/>
</dbReference>
<evidence type="ECO:0000313" key="13">
    <source>
        <dbReference type="Proteomes" id="UP000193685"/>
    </source>
</evidence>
<evidence type="ECO:0000256" key="4">
    <source>
        <dbReference type="ARBA" id="ARBA00022763"/>
    </source>
</evidence>
<dbReference type="GO" id="GO:0006260">
    <property type="term" value="P:DNA replication"/>
    <property type="evidence" value="ECO:0007669"/>
    <property type="project" value="UniProtKB-KW"/>
</dbReference>
<feature type="region of interest" description="Disordered" evidence="10">
    <location>
        <begin position="474"/>
        <end position="545"/>
    </location>
</feature>
<comment type="caution">
    <text evidence="12">The sequence shown here is derived from an EMBL/GenBank/DDBJ whole genome shotgun (WGS) entry which is preliminary data.</text>
</comment>
<gene>
    <name evidence="12" type="ORF">BCR37DRAFT_381540</name>
</gene>
<evidence type="ECO:0000256" key="7">
    <source>
        <dbReference type="ARBA" id="ARBA00023204"/>
    </source>
</evidence>
<dbReference type="CDD" id="cd13231">
    <property type="entry name" value="PH2_SSRP1-like"/>
    <property type="match status" value="1"/>
</dbReference>
<dbReference type="InterPro" id="IPR011993">
    <property type="entry name" value="PH-like_dom_sf"/>
</dbReference>
<keyword evidence="3 9" id="KW-0235">DNA replication</keyword>
<evidence type="ECO:0000256" key="1">
    <source>
        <dbReference type="ARBA" id="ARBA00010060"/>
    </source>
</evidence>
<evidence type="ECO:0000259" key="11">
    <source>
        <dbReference type="SMART" id="SM01287"/>
    </source>
</evidence>
<feature type="domain" description="Histone chaperone RTT106/FACT complex subunit SPT16-like middle" evidence="11">
    <location>
        <begin position="366"/>
        <end position="460"/>
    </location>
</feature>
<feature type="compositionally biased region" description="Acidic residues" evidence="10">
    <location>
        <begin position="475"/>
        <end position="484"/>
    </location>
</feature>
<dbReference type="STRING" id="56484.A0A1Y2F6A5"/>
<dbReference type="CDD" id="cd13230">
    <property type="entry name" value="PH1_SSRP1-like"/>
    <property type="match status" value="1"/>
</dbReference>
<organism evidence="12 13">
    <name type="scientific">Protomyces lactucae-debilis</name>
    <dbReference type="NCBI Taxonomy" id="2754530"/>
    <lineage>
        <taxon>Eukaryota</taxon>
        <taxon>Fungi</taxon>
        <taxon>Dikarya</taxon>
        <taxon>Ascomycota</taxon>
        <taxon>Taphrinomycotina</taxon>
        <taxon>Taphrinomycetes</taxon>
        <taxon>Taphrinales</taxon>
        <taxon>Protomycetaceae</taxon>
        <taxon>Protomyces</taxon>
    </lineage>
</organism>
<dbReference type="Proteomes" id="UP000193685">
    <property type="component" value="Unassembled WGS sequence"/>
</dbReference>
<accession>A0A1Y2F6A5</accession>
<evidence type="ECO:0000313" key="12">
    <source>
        <dbReference type="EMBL" id="ORY79403.1"/>
    </source>
</evidence>
<dbReference type="GO" id="GO:0035101">
    <property type="term" value="C:FACT complex"/>
    <property type="evidence" value="ECO:0007669"/>
    <property type="project" value="TreeGrafter"/>
</dbReference>
<evidence type="ECO:0000256" key="2">
    <source>
        <dbReference type="ARBA" id="ARBA00022454"/>
    </source>
</evidence>
<dbReference type="Pfam" id="PF17292">
    <property type="entry name" value="POB3_N"/>
    <property type="match status" value="1"/>
</dbReference>
<dbReference type="Gene3D" id="2.30.29.220">
    <property type="entry name" value="Structure-specific recognition protein (SSRP1)"/>
    <property type="match status" value="1"/>
</dbReference>
<keyword evidence="13" id="KW-1185">Reference proteome</keyword>
<dbReference type="InterPro" id="IPR035417">
    <property type="entry name" value="SSRP1/POB3_N"/>
</dbReference>
<protein>
    <recommendedName>
        <fullName evidence="9">FACT complex subunit POB3</fullName>
    </recommendedName>
</protein>
<dbReference type="SUPFAM" id="SSF50729">
    <property type="entry name" value="PH domain-like"/>
    <property type="match status" value="1"/>
</dbReference>
<evidence type="ECO:0000256" key="3">
    <source>
        <dbReference type="ARBA" id="ARBA00022705"/>
    </source>
</evidence>
<dbReference type="EMBL" id="MCFI01000015">
    <property type="protein sequence ID" value="ORY79403.1"/>
    <property type="molecule type" value="Genomic_DNA"/>
</dbReference>
<feature type="compositionally biased region" description="Acidic residues" evidence="10">
    <location>
        <begin position="492"/>
        <end position="531"/>
    </location>
</feature>
<feature type="region of interest" description="Disordered" evidence="10">
    <location>
        <begin position="182"/>
        <end position="201"/>
    </location>
</feature>
<keyword evidence="5 9" id="KW-0805">Transcription regulation</keyword>
<dbReference type="RefSeq" id="XP_040723774.1">
    <property type="nucleotide sequence ID" value="XM_040869722.1"/>
</dbReference>
<keyword evidence="7 9" id="KW-0234">DNA repair</keyword>
<keyword evidence="8 9" id="KW-0539">Nucleus</keyword>
<keyword evidence="4 9" id="KW-0227">DNA damage</keyword>
<dbReference type="PRINTS" id="PR00887">
    <property type="entry name" value="SSRCOGNITION"/>
</dbReference>
<dbReference type="OrthoDB" id="498543at2759"/>
<evidence type="ECO:0000256" key="10">
    <source>
        <dbReference type="SAM" id="MobiDB-lite"/>
    </source>
</evidence>
<dbReference type="PANTHER" id="PTHR45849:SF1">
    <property type="entry name" value="FACT COMPLEX SUBUNIT SSRP1"/>
    <property type="match status" value="1"/>
</dbReference>
<dbReference type="InterPro" id="IPR050454">
    <property type="entry name" value="RTT106/SSRP1_HistChap/FACT"/>
</dbReference>
<dbReference type="InterPro" id="IPR024954">
    <property type="entry name" value="SSRP1_DD"/>
</dbReference>
<dbReference type="InterPro" id="IPR013719">
    <property type="entry name" value="RTT106/SPT16-like_middle_dom"/>
</dbReference>
<dbReference type="PANTHER" id="PTHR45849">
    <property type="entry name" value="FACT COMPLEX SUBUNIT SSRP1"/>
    <property type="match status" value="1"/>
</dbReference>
<evidence type="ECO:0000256" key="5">
    <source>
        <dbReference type="ARBA" id="ARBA00023015"/>
    </source>
</evidence>
<dbReference type="GO" id="GO:0031491">
    <property type="term" value="F:nucleosome binding"/>
    <property type="evidence" value="ECO:0007669"/>
    <property type="project" value="TreeGrafter"/>
</dbReference>
<comment type="subcellular location">
    <subcellularLocation>
        <location evidence="9">Nucleus</location>
    </subcellularLocation>
    <subcellularLocation>
        <location evidence="9">Chromosome</location>
    </subcellularLocation>
</comment>
<evidence type="ECO:0000256" key="8">
    <source>
        <dbReference type="ARBA" id="ARBA00023242"/>
    </source>
</evidence>
<dbReference type="GO" id="GO:0042393">
    <property type="term" value="F:histone binding"/>
    <property type="evidence" value="ECO:0007669"/>
    <property type="project" value="TreeGrafter"/>
</dbReference>
<dbReference type="SMART" id="SM01287">
    <property type="entry name" value="Rtt106"/>
    <property type="match status" value="1"/>
</dbReference>
<dbReference type="GO" id="GO:0003677">
    <property type="term" value="F:DNA binding"/>
    <property type="evidence" value="ECO:0007669"/>
    <property type="project" value="InterPro"/>
</dbReference>
<feature type="compositionally biased region" description="Basic and acidic residues" evidence="10">
    <location>
        <begin position="184"/>
        <end position="196"/>
    </location>
</feature>
<keyword evidence="2 9" id="KW-0158">Chromosome</keyword>
<dbReference type="CDD" id="cd13229">
    <property type="entry name" value="PH_TFIIH"/>
    <property type="match status" value="1"/>
</dbReference>
<evidence type="ECO:0000256" key="6">
    <source>
        <dbReference type="ARBA" id="ARBA00023163"/>
    </source>
</evidence>
<dbReference type="InterPro" id="IPR000969">
    <property type="entry name" value="SSRP1/POB3"/>
</dbReference>
<reference evidence="12 13" key="1">
    <citation type="submission" date="2016-07" db="EMBL/GenBank/DDBJ databases">
        <title>Pervasive Adenine N6-methylation of Active Genes in Fungi.</title>
        <authorList>
            <consortium name="DOE Joint Genome Institute"/>
            <person name="Mondo S.J."/>
            <person name="Dannebaum R.O."/>
            <person name="Kuo R.C."/>
            <person name="Labutti K."/>
            <person name="Haridas S."/>
            <person name="Kuo A."/>
            <person name="Salamov A."/>
            <person name="Ahrendt S.R."/>
            <person name="Lipzen A."/>
            <person name="Sullivan W."/>
            <person name="Andreopoulos W.B."/>
            <person name="Clum A."/>
            <person name="Lindquist E."/>
            <person name="Daum C."/>
            <person name="Ramamoorthy G.K."/>
            <person name="Gryganskyi A."/>
            <person name="Culley D."/>
            <person name="Magnuson J.K."/>
            <person name="James T.Y."/>
            <person name="O'Malley M.A."/>
            <person name="Stajich J.E."/>
            <person name="Spatafora J.W."/>
            <person name="Visel A."/>
            <person name="Grigoriev I.V."/>
        </authorList>
    </citation>
    <scope>NUCLEOTIDE SEQUENCE [LARGE SCALE GENOMIC DNA]</scope>
    <source>
        <strain evidence="12 13">12-1054</strain>
    </source>
</reference>
<comment type="function">
    <text evidence="9">Component of the FACT complex, a general chromatin factor that acts to reorganize nucleosomes. The FACT complex is involved in multiple processes that require DNA as a template such as mRNA elongation, DNA replication and DNA repair. During transcription elongation the FACT complex acts as a histone chaperone that both destabilizes and restores nucleosomal structure. It facilitates the passage of RNA polymerase II and transcription by promoting the dissociation of one histone H2A-H2B dimer from the nucleosome, then subsequently promotes the reestablishment of the nucleosome following the passage of RNA polymerase II.</text>
</comment>
<dbReference type="GO" id="GO:0006281">
    <property type="term" value="P:DNA repair"/>
    <property type="evidence" value="ECO:0007669"/>
    <property type="project" value="UniProtKB-KW"/>
</dbReference>
<sequence length="545" mass="60655">MSKVTQFDDIHLNLGDKPGKLRLAESGLGWKSPASTTPFTLPTSDIKHADWVKASRGYMLKITTRQGDAVTLDNFREDDVEALSSSIQEKFKLELHRKEHALKGWNWGKTDITGSDLSFIVNGKNAFDLPLKHIANTNLTGKAEVSIEFGLPGEADESNKDAKREARLVDQMVEIRFFVPGQADKGDDAGSDKEGEADPVEEVSNAQVFYDTLKDRADVGETAGDAIASFSDVVCIVPRGRYEIDMFASSLRLRGKTYDYKVQYSAIVNLFLLPKNDEANVLFIVGLDPPLRQGQTRYPFLCLQFAREEEMEVELNLDDAEYEQKYKDKLKKAYDQPTHQVVSQIFKGLSGRRVTVPSSFKSYHGLACIKCNHRANEGALYLLDKCVLFVTKPTLFVPFNDVRSVIFSRVGGSMNTSKTFDVTFTSRTGQADQQFTSINREEQSTLEEFLTGKGLRIKNDLQDDSAALLSAALAEEADMDDDDVPAIRGESGGEDDESPDEDFEMDSNESDIAEEFDSDVQQDSGDDEEGGSEAKPQKKKRKTEA</sequence>
<comment type="similarity">
    <text evidence="1 9">Belongs to the SSRP1 family.</text>
</comment>
<evidence type="ECO:0000256" key="9">
    <source>
        <dbReference type="RuleBase" id="RU364013"/>
    </source>
</evidence>
<dbReference type="Gene3D" id="2.30.29.30">
    <property type="entry name" value="Pleckstrin-homology domain (PH domain)/Phosphotyrosine-binding domain (PTB)"/>
    <property type="match status" value="2"/>
</dbReference>
<dbReference type="OMA" id="QVVTKIF"/>